<dbReference type="InterPro" id="IPR011663">
    <property type="entry name" value="UTRA"/>
</dbReference>
<dbReference type="PANTHER" id="PTHR44846:SF1">
    <property type="entry name" value="MANNOSYL-D-GLYCERATE TRANSPORT_METABOLISM SYSTEM REPRESSOR MNGR-RELATED"/>
    <property type="match status" value="1"/>
</dbReference>
<evidence type="ECO:0000313" key="5">
    <source>
        <dbReference type="EMBL" id="UUX34665.1"/>
    </source>
</evidence>
<reference evidence="5 6" key="1">
    <citation type="submission" date="2022-08" db="EMBL/GenBank/DDBJ databases">
        <title>Aerococcaceae sp. nov isolated from spoiled eye mask.</title>
        <authorList>
            <person name="Zhou G."/>
            <person name="Xie X.-B."/>
            <person name="Shi Q.-S."/>
            <person name="Wang Y.-S."/>
            <person name="Wen X."/>
            <person name="Peng H."/>
            <person name="Yang X.-J."/>
            <person name="Tao H.-B."/>
            <person name="Huang X.-M."/>
        </authorList>
    </citation>
    <scope>NUCLEOTIDE SEQUENCE [LARGE SCALE GENOMIC DNA]</scope>
    <source>
        <strain evidence="6">DM20194951</strain>
    </source>
</reference>
<accession>A0ABY5P8F6</accession>
<proteinExistence type="predicted"/>
<dbReference type="InterPro" id="IPR000524">
    <property type="entry name" value="Tscrpt_reg_HTH_GntR"/>
</dbReference>
<dbReference type="PROSITE" id="PS50949">
    <property type="entry name" value="HTH_GNTR"/>
    <property type="match status" value="1"/>
</dbReference>
<name>A0ABY5P8F6_9LACT</name>
<dbReference type="Proteomes" id="UP001315967">
    <property type="component" value="Chromosome"/>
</dbReference>
<keyword evidence="2" id="KW-0238">DNA-binding</keyword>
<dbReference type="InterPro" id="IPR036390">
    <property type="entry name" value="WH_DNA-bd_sf"/>
</dbReference>
<sequence>MADKPIYMQLSEQLIQYINKNLKAGDYLPSERKIAEQYQISRTTVRLALKQLEDLGYIVARPGKGSMVTDHYQRAINIGSMYSFTEHMKQLGRVPKTDIIDKRLIPVTKALQAILPVGDDEQVVYLYRQRLADGIPMMIEETYLPERLFPGFIDKALDKRSMYDVLREDYQTVVKQAEEEIVATLVTEKAARFLDIAPGSPVLEITRKTYSSKNDVIEYTKSIARADKFSYRMVHVNRN</sequence>
<dbReference type="SMART" id="SM00866">
    <property type="entry name" value="UTRA"/>
    <property type="match status" value="1"/>
</dbReference>
<protein>
    <submittedName>
        <fullName evidence="5">GntR family transcriptional regulator</fullName>
    </submittedName>
</protein>
<dbReference type="EMBL" id="CP102453">
    <property type="protein sequence ID" value="UUX34665.1"/>
    <property type="molecule type" value="Genomic_DNA"/>
</dbReference>
<dbReference type="SMART" id="SM00345">
    <property type="entry name" value="HTH_GNTR"/>
    <property type="match status" value="1"/>
</dbReference>
<dbReference type="SUPFAM" id="SSF46785">
    <property type="entry name" value="Winged helix' DNA-binding domain"/>
    <property type="match status" value="1"/>
</dbReference>
<dbReference type="InterPro" id="IPR050679">
    <property type="entry name" value="Bact_HTH_transcr_reg"/>
</dbReference>
<dbReference type="Gene3D" id="3.40.1410.10">
    <property type="entry name" value="Chorismate lyase-like"/>
    <property type="match status" value="1"/>
</dbReference>
<keyword evidence="1" id="KW-0805">Transcription regulation</keyword>
<dbReference type="SUPFAM" id="SSF64288">
    <property type="entry name" value="Chorismate lyase-like"/>
    <property type="match status" value="1"/>
</dbReference>
<organism evidence="5 6">
    <name type="scientific">Fundicoccus culcitae</name>
    <dbReference type="NCBI Taxonomy" id="2969821"/>
    <lineage>
        <taxon>Bacteria</taxon>
        <taxon>Bacillati</taxon>
        <taxon>Bacillota</taxon>
        <taxon>Bacilli</taxon>
        <taxon>Lactobacillales</taxon>
        <taxon>Aerococcaceae</taxon>
        <taxon>Fundicoccus</taxon>
    </lineage>
</organism>
<keyword evidence="3" id="KW-0804">Transcription</keyword>
<dbReference type="PRINTS" id="PR00035">
    <property type="entry name" value="HTHGNTR"/>
</dbReference>
<feature type="domain" description="HTH gntR-type" evidence="4">
    <location>
        <begin position="4"/>
        <end position="71"/>
    </location>
</feature>
<dbReference type="Pfam" id="PF00392">
    <property type="entry name" value="GntR"/>
    <property type="match status" value="1"/>
</dbReference>
<evidence type="ECO:0000259" key="4">
    <source>
        <dbReference type="PROSITE" id="PS50949"/>
    </source>
</evidence>
<dbReference type="Gene3D" id="1.10.10.10">
    <property type="entry name" value="Winged helix-like DNA-binding domain superfamily/Winged helix DNA-binding domain"/>
    <property type="match status" value="1"/>
</dbReference>
<dbReference type="Pfam" id="PF07702">
    <property type="entry name" value="UTRA"/>
    <property type="match status" value="1"/>
</dbReference>
<dbReference type="RefSeq" id="WP_313794166.1">
    <property type="nucleotide sequence ID" value="NZ_CP102453.1"/>
</dbReference>
<dbReference type="PANTHER" id="PTHR44846">
    <property type="entry name" value="MANNOSYL-D-GLYCERATE TRANSPORT/METABOLISM SYSTEM REPRESSOR MNGR-RELATED"/>
    <property type="match status" value="1"/>
</dbReference>
<dbReference type="InterPro" id="IPR028978">
    <property type="entry name" value="Chorismate_lyase_/UTRA_dom_sf"/>
</dbReference>
<evidence type="ECO:0000256" key="1">
    <source>
        <dbReference type="ARBA" id="ARBA00023015"/>
    </source>
</evidence>
<evidence type="ECO:0000256" key="3">
    <source>
        <dbReference type="ARBA" id="ARBA00023163"/>
    </source>
</evidence>
<gene>
    <name evidence="5" type="ORF">NRE15_03155</name>
</gene>
<keyword evidence="6" id="KW-1185">Reference proteome</keyword>
<evidence type="ECO:0000313" key="6">
    <source>
        <dbReference type="Proteomes" id="UP001315967"/>
    </source>
</evidence>
<dbReference type="InterPro" id="IPR036388">
    <property type="entry name" value="WH-like_DNA-bd_sf"/>
</dbReference>
<dbReference type="CDD" id="cd07377">
    <property type="entry name" value="WHTH_GntR"/>
    <property type="match status" value="1"/>
</dbReference>
<evidence type="ECO:0000256" key="2">
    <source>
        <dbReference type="ARBA" id="ARBA00023125"/>
    </source>
</evidence>